<keyword evidence="4" id="KW-1185">Reference proteome</keyword>
<proteinExistence type="predicted"/>
<evidence type="ECO:0000313" key="3">
    <source>
        <dbReference type="EMBL" id="KEO71690.1"/>
    </source>
</evidence>
<dbReference type="PANTHER" id="PTHR14859:SF15">
    <property type="entry name" value="ENDONUCLEASE_EXONUCLEASE_PHOSPHATASE DOMAIN-CONTAINING PROTEIN"/>
    <property type="match status" value="1"/>
</dbReference>
<accession>A0A074KTW6</accession>
<dbReference type="SUPFAM" id="SSF56219">
    <property type="entry name" value="DNase I-like"/>
    <property type="match status" value="1"/>
</dbReference>
<gene>
    <name evidence="3" type="ORF">EL17_23325</name>
</gene>
<evidence type="ECO:0000313" key="4">
    <source>
        <dbReference type="Proteomes" id="UP000027821"/>
    </source>
</evidence>
<dbReference type="GO" id="GO:0003824">
    <property type="term" value="F:catalytic activity"/>
    <property type="evidence" value="ECO:0007669"/>
    <property type="project" value="InterPro"/>
</dbReference>
<dbReference type="PANTHER" id="PTHR14859">
    <property type="entry name" value="CALCOFLUOR WHITE HYPERSENSITIVE PROTEIN PRECURSOR"/>
    <property type="match status" value="1"/>
</dbReference>
<dbReference type="RefSeq" id="WP_035079744.1">
    <property type="nucleotide sequence ID" value="NZ_JMIH01000041.1"/>
</dbReference>
<dbReference type="GO" id="GO:0016020">
    <property type="term" value="C:membrane"/>
    <property type="evidence" value="ECO:0007669"/>
    <property type="project" value="GOC"/>
</dbReference>
<dbReference type="PROSITE" id="PS51257">
    <property type="entry name" value="PROKAR_LIPOPROTEIN"/>
    <property type="match status" value="1"/>
</dbReference>
<dbReference type="Pfam" id="PF03372">
    <property type="entry name" value="Exo_endo_phos"/>
    <property type="match status" value="1"/>
</dbReference>
<dbReference type="InterPro" id="IPR005135">
    <property type="entry name" value="Endo/exonuclease/phosphatase"/>
</dbReference>
<dbReference type="OrthoDB" id="5447300at2"/>
<evidence type="ECO:0000256" key="1">
    <source>
        <dbReference type="SAM" id="SignalP"/>
    </source>
</evidence>
<feature type="signal peptide" evidence="1">
    <location>
        <begin position="1"/>
        <end position="25"/>
    </location>
</feature>
<feature type="domain" description="Endonuclease/exonuclease/phosphatase" evidence="2">
    <location>
        <begin position="45"/>
        <end position="265"/>
    </location>
</feature>
<dbReference type="EMBL" id="JMIH01000041">
    <property type="protein sequence ID" value="KEO71690.1"/>
    <property type="molecule type" value="Genomic_DNA"/>
</dbReference>
<dbReference type="eggNOG" id="COG3568">
    <property type="taxonomic scope" value="Bacteria"/>
</dbReference>
<sequence length="282" mass="31343">MKKNIDTFLLVLACICIGAASCAPAKPKQEAALSKEPEYLRVLCYNIHYANPPSRPGYIDLDAIAKVINTEDPDVVALQEVDVHVGRSGKINEAEILAEKTGMKAYFFAKAIDHDGGDYGVAILSKYDILESHNYPLPDDRSTNPEPRVLATARMKTPGGFEFVFASTHLEVRREENRRLQLEEIEKIAVSTGLPMVIAGDFNAKPESETISYLDKIFTRTCDDCPPTIPVVNPNRAIDFIAFRPKAAFKVLEHKVIQETYASDHLPVLAVLEINRKSSKEN</sequence>
<keyword evidence="1" id="KW-0732">Signal</keyword>
<dbReference type="STRING" id="1048983.EL17_23325"/>
<dbReference type="InterPro" id="IPR051916">
    <property type="entry name" value="GPI-anchor_lipid_remodeler"/>
</dbReference>
<protein>
    <recommendedName>
        <fullName evidence="2">Endonuclease/exonuclease/phosphatase domain-containing protein</fullName>
    </recommendedName>
</protein>
<evidence type="ECO:0000259" key="2">
    <source>
        <dbReference type="Pfam" id="PF03372"/>
    </source>
</evidence>
<dbReference type="Gene3D" id="3.60.10.10">
    <property type="entry name" value="Endonuclease/exonuclease/phosphatase"/>
    <property type="match status" value="1"/>
</dbReference>
<feature type="chain" id="PRO_5001695403" description="Endonuclease/exonuclease/phosphatase domain-containing protein" evidence="1">
    <location>
        <begin position="26"/>
        <end position="282"/>
    </location>
</feature>
<dbReference type="Proteomes" id="UP000027821">
    <property type="component" value="Unassembled WGS sequence"/>
</dbReference>
<dbReference type="AlphaFoldDB" id="A0A074KTW6"/>
<dbReference type="GO" id="GO:0006506">
    <property type="term" value="P:GPI anchor biosynthetic process"/>
    <property type="evidence" value="ECO:0007669"/>
    <property type="project" value="TreeGrafter"/>
</dbReference>
<reference evidence="3 4" key="1">
    <citation type="submission" date="2014-04" db="EMBL/GenBank/DDBJ databases">
        <title>Characterization and application of a salt tolerant electro-active bacterium.</title>
        <authorList>
            <person name="Yang L."/>
            <person name="Wei S."/>
            <person name="Tay Q.X.M."/>
        </authorList>
    </citation>
    <scope>NUCLEOTIDE SEQUENCE [LARGE SCALE GENOMIC DNA]</scope>
    <source>
        <strain evidence="3 4">LY1</strain>
    </source>
</reference>
<comment type="caution">
    <text evidence="3">The sequence shown here is derived from an EMBL/GenBank/DDBJ whole genome shotgun (WGS) entry which is preliminary data.</text>
</comment>
<name>A0A074KTW6_9BACT</name>
<organism evidence="3 4">
    <name type="scientific">Anditalea andensis</name>
    <dbReference type="NCBI Taxonomy" id="1048983"/>
    <lineage>
        <taxon>Bacteria</taxon>
        <taxon>Pseudomonadati</taxon>
        <taxon>Bacteroidota</taxon>
        <taxon>Cytophagia</taxon>
        <taxon>Cytophagales</taxon>
        <taxon>Cytophagaceae</taxon>
        <taxon>Anditalea</taxon>
    </lineage>
</organism>
<dbReference type="InterPro" id="IPR036691">
    <property type="entry name" value="Endo/exonu/phosph_ase_sf"/>
</dbReference>